<dbReference type="GO" id="GO:0050821">
    <property type="term" value="P:protein stabilization"/>
    <property type="evidence" value="ECO:0007669"/>
    <property type="project" value="TreeGrafter"/>
</dbReference>
<dbReference type="InterPro" id="IPR000626">
    <property type="entry name" value="Ubiquitin-like_dom"/>
</dbReference>
<dbReference type="GO" id="GO:0005829">
    <property type="term" value="C:cytosol"/>
    <property type="evidence" value="ECO:0007669"/>
    <property type="project" value="TreeGrafter"/>
</dbReference>
<gene>
    <name evidence="5" type="ORF">UCRPA7_5776</name>
</gene>
<dbReference type="GO" id="GO:0005634">
    <property type="term" value="C:nucleus"/>
    <property type="evidence" value="ECO:0007669"/>
    <property type="project" value="TreeGrafter"/>
</dbReference>
<keyword evidence="6" id="KW-1185">Reference proteome</keyword>
<feature type="compositionally biased region" description="Basic residues" evidence="2">
    <location>
        <begin position="197"/>
        <end position="213"/>
    </location>
</feature>
<dbReference type="InterPro" id="IPR036533">
    <property type="entry name" value="BAG_dom_sf"/>
</dbReference>
<feature type="compositionally biased region" description="Acidic residues" evidence="2">
    <location>
        <begin position="171"/>
        <end position="182"/>
    </location>
</feature>
<dbReference type="GO" id="GO:0016020">
    <property type="term" value="C:membrane"/>
    <property type="evidence" value="ECO:0007669"/>
    <property type="project" value="TreeGrafter"/>
</dbReference>
<dbReference type="PANTHER" id="PTHR12329:SF16">
    <property type="entry name" value="BAG FAMILY MOLECULAR CHAPERONE REGULATOR 1"/>
    <property type="match status" value="1"/>
</dbReference>
<dbReference type="PROSITE" id="PS51035">
    <property type="entry name" value="BAG"/>
    <property type="match status" value="1"/>
</dbReference>
<name>R8BHE6_PHAM7</name>
<feature type="domain" description="Ubiquitin-like" evidence="3">
    <location>
        <begin position="115"/>
        <end position="167"/>
    </location>
</feature>
<reference evidence="6" key="1">
    <citation type="journal article" date="2013" name="Genome Announc.">
        <title>Draft genome sequence of the ascomycete Phaeoacremonium aleophilum strain UCR-PA7, a causal agent of the esca disease complex in grapevines.</title>
        <authorList>
            <person name="Blanco-Ulate B."/>
            <person name="Rolshausen P."/>
            <person name="Cantu D."/>
        </authorList>
    </citation>
    <scope>NUCLEOTIDE SEQUENCE [LARGE SCALE GENOMIC DNA]</scope>
    <source>
        <strain evidence="6">UCR-PA7</strain>
    </source>
</reference>
<proteinExistence type="predicted"/>
<evidence type="ECO:0000313" key="5">
    <source>
        <dbReference type="EMBL" id="EON98726.1"/>
    </source>
</evidence>
<dbReference type="SMART" id="SM00264">
    <property type="entry name" value="BAG"/>
    <property type="match status" value="1"/>
</dbReference>
<evidence type="ECO:0000259" key="3">
    <source>
        <dbReference type="PROSITE" id="PS50053"/>
    </source>
</evidence>
<dbReference type="HOGENOM" id="CLU_032998_0_0_1"/>
<dbReference type="InterPro" id="IPR029071">
    <property type="entry name" value="Ubiquitin-like_domsf"/>
</dbReference>
<feature type="domain" description="BAG" evidence="4">
    <location>
        <begin position="284"/>
        <end position="348"/>
    </location>
</feature>
<dbReference type="PANTHER" id="PTHR12329">
    <property type="entry name" value="BCL2-ASSOCIATED ATHANOGENE"/>
    <property type="match status" value="1"/>
</dbReference>
<dbReference type="InterPro" id="IPR003103">
    <property type="entry name" value="BAG_domain"/>
</dbReference>
<dbReference type="InterPro" id="IPR039773">
    <property type="entry name" value="BAG_chaperone_regulator"/>
</dbReference>
<evidence type="ECO:0000256" key="2">
    <source>
        <dbReference type="SAM" id="MobiDB-lite"/>
    </source>
</evidence>
<dbReference type="GO" id="GO:0000774">
    <property type="term" value="F:adenyl-nucleotide exchange factor activity"/>
    <property type="evidence" value="ECO:0007669"/>
    <property type="project" value="TreeGrafter"/>
</dbReference>
<dbReference type="PROSITE" id="PS50053">
    <property type="entry name" value="UBIQUITIN_2"/>
    <property type="match status" value="1"/>
</dbReference>
<dbReference type="RefSeq" id="XP_007916511.1">
    <property type="nucleotide sequence ID" value="XM_007918320.1"/>
</dbReference>
<dbReference type="eggNOG" id="ENOG502S9SN">
    <property type="taxonomic scope" value="Eukaryota"/>
</dbReference>
<sequence>MSRYGWSTGRERGALSPFSSTLGDGSGGVPAVTDDDFSYITSEDLENHGMEPPSSRCYSDRDRREPRTGGSQFSRTGGAPALVIDDDDILLIKNKGATYPEHFPAYSIGDGQLLVGDIRERVQLIMKLSDKRAKRVKLLYKGRQLKDENEPVCKYGVKNNSEIMVVLPDPSVDDESSDESSEEIVVVGKGDDESSRSSRKTKTKKRRDRKKEKGRGSTSPRDSNNGASLDIPVDDKRRETTSGRQSPASAVSGSSAAAVPGGPIDKLNTISTHFKTTLLPLCVQFTASPPSDLKKREDEHRKLAETIMQQVLLKLDEVDTGGEEEARFRRKELVRQVQEVLKGLDSKLHG</sequence>
<dbReference type="GeneID" id="19326364"/>
<dbReference type="Gene3D" id="1.20.58.120">
    <property type="entry name" value="BAG domain"/>
    <property type="match status" value="1"/>
</dbReference>
<dbReference type="Pfam" id="PF02179">
    <property type="entry name" value="BAG"/>
    <property type="match status" value="1"/>
</dbReference>
<dbReference type="KEGG" id="tmn:UCRPA7_5776"/>
<dbReference type="EMBL" id="KB933201">
    <property type="protein sequence ID" value="EON98726.1"/>
    <property type="molecule type" value="Genomic_DNA"/>
</dbReference>
<feature type="compositionally biased region" description="Polar residues" evidence="2">
    <location>
        <begin position="218"/>
        <end position="227"/>
    </location>
</feature>
<protein>
    <submittedName>
        <fullName evidence="5">Putative bag domain-containing protein</fullName>
    </submittedName>
</protein>
<dbReference type="OrthoDB" id="417450at2759"/>
<dbReference type="AlphaFoldDB" id="R8BHE6"/>
<evidence type="ECO:0000256" key="1">
    <source>
        <dbReference type="ARBA" id="ARBA00023186"/>
    </source>
</evidence>
<evidence type="ECO:0000313" key="6">
    <source>
        <dbReference type="Proteomes" id="UP000014074"/>
    </source>
</evidence>
<dbReference type="Proteomes" id="UP000014074">
    <property type="component" value="Unassembled WGS sequence"/>
</dbReference>
<dbReference type="GO" id="GO:0051087">
    <property type="term" value="F:protein-folding chaperone binding"/>
    <property type="evidence" value="ECO:0007669"/>
    <property type="project" value="InterPro"/>
</dbReference>
<evidence type="ECO:0000259" key="4">
    <source>
        <dbReference type="PROSITE" id="PS51035"/>
    </source>
</evidence>
<feature type="compositionally biased region" description="Basic and acidic residues" evidence="2">
    <location>
        <begin position="58"/>
        <end position="67"/>
    </location>
</feature>
<feature type="compositionally biased region" description="Low complexity" evidence="2">
    <location>
        <begin position="246"/>
        <end position="261"/>
    </location>
</feature>
<feature type="region of interest" description="Disordered" evidence="2">
    <location>
        <begin position="1"/>
        <end position="79"/>
    </location>
</feature>
<dbReference type="SUPFAM" id="SSF63491">
    <property type="entry name" value="BAG domain"/>
    <property type="match status" value="1"/>
</dbReference>
<feature type="region of interest" description="Disordered" evidence="2">
    <location>
        <begin position="168"/>
        <end position="261"/>
    </location>
</feature>
<accession>R8BHE6</accession>
<organism evidence="5 6">
    <name type="scientific">Phaeoacremonium minimum (strain UCR-PA7)</name>
    <name type="common">Esca disease fungus</name>
    <name type="synonym">Togninia minima</name>
    <dbReference type="NCBI Taxonomy" id="1286976"/>
    <lineage>
        <taxon>Eukaryota</taxon>
        <taxon>Fungi</taxon>
        <taxon>Dikarya</taxon>
        <taxon>Ascomycota</taxon>
        <taxon>Pezizomycotina</taxon>
        <taxon>Sordariomycetes</taxon>
        <taxon>Sordariomycetidae</taxon>
        <taxon>Togniniales</taxon>
        <taxon>Togniniaceae</taxon>
        <taxon>Phaeoacremonium</taxon>
    </lineage>
</organism>
<dbReference type="SUPFAM" id="SSF54236">
    <property type="entry name" value="Ubiquitin-like"/>
    <property type="match status" value="1"/>
</dbReference>
<dbReference type="Gene3D" id="3.10.20.90">
    <property type="entry name" value="Phosphatidylinositol 3-kinase Catalytic Subunit, Chain A, domain 1"/>
    <property type="match status" value="1"/>
</dbReference>
<keyword evidence="1" id="KW-0143">Chaperone</keyword>